<evidence type="ECO:0000313" key="3">
    <source>
        <dbReference type="Proteomes" id="UP000308197"/>
    </source>
</evidence>
<keyword evidence="1" id="KW-0812">Transmembrane</keyword>
<evidence type="ECO:0000256" key="1">
    <source>
        <dbReference type="SAM" id="Phobius"/>
    </source>
</evidence>
<dbReference type="EMBL" id="ML211306">
    <property type="protein sequence ID" value="TFK84599.1"/>
    <property type="molecule type" value="Genomic_DNA"/>
</dbReference>
<dbReference type="InParanoid" id="A0A5C3P6I1"/>
<reference evidence="2 3" key="1">
    <citation type="journal article" date="2019" name="Nat. Ecol. Evol.">
        <title>Megaphylogeny resolves global patterns of mushroom evolution.</title>
        <authorList>
            <person name="Varga T."/>
            <person name="Krizsan K."/>
            <person name="Foldi C."/>
            <person name="Dima B."/>
            <person name="Sanchez-Garcia M."/>
            <person name="Sanchez-Ramirez S."/>
            <person name="Szollosi G.J."/>
            <person name="Szarkandi J.G."/>
            <person name="Papp V."/>
            <person name="Albert L."/>
            <person name="Andreopoulos W."/>
            <person name="Angelini C."/>
            <person name="Antonin V."/>
            <person name="Barry K.W."/>
            <person name="Bougher N.L."/>
            <person name="Buchanan P."/>
            <person name="Buyck B."/>
            <person name="Bense V."/>
            <person name="Catcheside P."/>
            <person name="Chovatia M."/>
            <person name="Cooper J."/>
            <person name="Damon W."/>
            <person name="Desjardin D."/>
            <person name="Finy P."/>
            <person name="Geml J."/>
            <person name="Haridas S."/>
            <person name="Hughes K."/>
            <person name="Justo A."/>
            <person name="Karasinski D."/>
            <person name="Kautmanova I."/>
            <person name="Kiss B."/>
            <person name="Kocsube S."/>
            <person name="Kotiranta H."/>
            <person name="LaButti K.M."/>
            <person name="Lechner B.E."/>
            <person name="Liimatainen K."/>
            <person name="Lipzen A."/>
            <person name="Lukacs Z."/>
            <person name="Mihaltcheva S."/>
            <person name="Morgado L.N."/>
            <person name="Niskanen T."/>
            <person name="Noordeloos M.E."/>
            <person name="Ohm R.A."/>
            <person name="Ortiz-Santana B."/>
            <person name="Ovrebo C."/>
            <person name="Racz N."/>
            <person name="Riley R."/>
            <person name="Savchenko A."/>
            <person name="Shiryaev A."/>
            <person name="Soop K."/>
            <person name="Spirin V."/>
            <person name="Szebenyi C."/>
            <person name="Tomsovsky M."/>
            <person name="Tulloss R.E."/>
            <person name="Uehling J."/>
            <person name="Grigoriev I.V."/>
            <person name="Vagvolgyi C."/>
            <person name="Papp T."/>
            <person name="Martin F.M."/>
            <person name="Miettinen O."/>
            <person name="Hibbett D.S."/>
            <person name="Nagy L.G."/>
        </authorList>
    </citation>
    <scope>NUCLEOTIDE SEQUENCE [LARGE SCALE GENOMIC DNA]</scope>
    <source>
        <strain evidence="2 3">HHB13444</strain>
    </source>
</reference>
<gene>
    <name evidence="2" type="ORF">K466DRAFT_588805</name>
</gene>
<dbReference type="Proteomes" id="UP000308197">
    <property type="component" value="Unassembled WGS sequence"/>
</dbReference>
<protein>
    <submittedName>
        <fullName evidence="2">Uncharacterized protein</fullName>
    </submittedName>
</protein>
<dbReference type="AlphaFoldDB" id="A0A5C3P6I1"/>
<keyword evidence="1" id="KW-0472">Membrane</keyword>
<keyword evidence="3" id="KW-1185">Reference proteome</keyword>
<keyword evidence="1" id="KW-1133">Transmembrane helix</keyword>
<proteinExistence type="predicted"/>
<accession>A0A5C3P6I1</accession>
<feature type="transmembrane region" description="Helical" evidence="1">
    <location>
        <begin position="15"/>
        <end position="37"/>
    </location>
</feature>
<sequence length="110" mass="12142">MSALVLRPVRVGESLLCFLVSLQALSLGLIMYICCVVRRSHVSMSSYTNCDEIEPSVSARWLACKSEAYMCTSAQLPQAKPFIPSFDVLKGEIVPQRSGVRMRLTRSDAA</sequence>
<evidence type="ECO:0000313" key="2">
    <source>
        <dbReference type="EMBL" id="TFK84599.1"/>
    </source>
</evidence>
<organism evidence="2 3">
    <name type="scientific">Polyporus arcularius HHB13444</name>
    <dbReference type="NCBI Taxonomy" id="1314778"/>
    <lineage>
        <taxon>Eukaryota</taxon>
        <taxon>Fungi</taxon>
        <taxon>Dikarya</taxon>
        <taxon>Basidiomycota</taxon>
        <taxon>Agaricomycotina</taxon>
        <taxon>Agaricomycetes</taxon>
        <taxon>Polyporales</taxon>
        <taxon>Polyporaceae</taxon>
        <taxon>Polyporus</taxon>
    </lineage>
</organism>
<name>A0A5C3P6I1_9APHY</name>